<dbReference type="AlphaFoldDB" id="A0A7J6EN97"/>
<dbReference type="PROSITE" id="PS51388">
    <property type="entry name" value="GED"/>
    <property type="match status" value="1"/>
</dbReference>
<proteinExistence type="predicted"/>
<dbReference type="InterPro" id="IPR003130">
    <property type="entry name" value="GED"/>
</dbReference>
<evidence type="ECO:0000313" key="2">
    <source>
        <dbReference type="EMBL" id="KAF4359815.1"/>
    </source>
</evidence>
<accession>A0A7J6EN97</accession>
<dbReference type="InterPro" id="IPR020850">
    <property type="entry name" value="GED_dom"/>
</dbReference>
<evidence type="ECO:0000313" key="3">
    <source>
        <dbReference type="Proteomes" id="UP000583929"/>
    </source>
</evidence>
<dbReference type="Pfam" id="PF02212">
    <property type="entry name" value="GED"/>
    <property type="match status" value="1"/>
</dbReference>
<organism evidence="2 3">
    <name type="scientific">Cannabis sativa</name>
    <name type="common">Hemp</name>
    <name type="synonym">Marijuana</name>
    <dbReference type="NCBI Taxonomy" id="3483"/>
    <lineage>
        <taxon>Eukaryota</taxon>
        <taxon>Viridiplantae</taxon>
        <taxon>Streptophyta</taxon>
        <taxon>Embryophyta</taxon>
        <taxon>Tracheophyta</taxon>
        <taxon>Spermatophyta</taxon>
        <taxon>Magnoliopsida</taxon>
        <taxon>eudicotyledons</taxon>
        <taxon>Gunneridae</taxon>
        <taxon>Pentapetalae</taxon>
        <taxon>rosids</taxon>
        <taxon>fabids</taxon>
        <taxon>Rosales</taxon>
        <taxon>Cannabaceae</taxon>
        <taxon>Cannabis</taxon>
    </lineage>
</organism>
<sequence>MALHLLVTKHLERELVNQIMGSNENRLVRMLEESPSVASKRAKLDGSIKKLKECKEILAQIIDQTHHQS</sequence>
<gene>
    <name evidence="2" type="ORF">G4B88_020336</name>
</gene>
<name>A0A7J6EN97_CANSA</name>
<protein>
    <recommendedName>
        <fullName evidence="1">GED domain-containing protein</fullName>
    </recommendedName>
</protein>
<reference evidence="2 3" key="1">
    <citation type="journal article" date="2020" name="bioRxiv">
        <title>Sequence and annotation of 42 cannabis genomes reveals extensive copy number variation in cannabinoid synthesis and pathogen resistance genes.</title>
        <authorList>
            <person name="Mckernan K.J."/>
            <person name="Helbert Y."/>
            <person name="Kane L.T."/>
            <person name="Ebling H."/>
            <person name="Zhang L."/>
            <person name="Liu B."/>
            <person name="Eaton Z."/>
            <person name="Mclaughlin S."/>
            <person name="Kingan S."/>
            <person name="Baybayan P."/>
            <person name="Concepcion G."/>
            <person name="Jordan M."/>
            <person name="Riva A."/>
            <person name="Barbazuk W."/>
            <person name="Harkins T."/>
        </authorList>
    </citation>
    <scope>NUCLEOTIDE SEQUENCE [LARGE SCALE GENOMIC DNA]</scope>
    <source>
        <strain evidence="3">cv. Jamaican Lion 4</strain>
        <tissue evidence="2">Leaf</tissue>
    </source>
</reference>
<evidence type="ECO:0000259" key="1">
    <source>
        <dbReference type="PROSITE" id="PS51388"/>
    </source>
</evidence>
<feature type="domain" description="GED" evidence="1">
    <location>
        <begin position="1"/>
        <end position="66"/>
    </location>
</feature>
<keyword evidence="3" id="KW-1185">Reference proteome</keyword>
<dbReference type="GO" id="GO:0005525">
    <property type="term" value="F:GTP binding"/>
    <property type="evidence" value="ECO:0007669"/>
    <property type="project" value="InterPro"/>
</dbReference>
<dbReference type="Proteomes" id="UP000583929">
    <property type="component" value="Unassembled WGS sequence"/>
</dbReference>
<dbReference type="GO" id="GO:0003924">
    <property type="term" value="F:GTPase activity"/>
    <property type="evidence" value="ECO:0007669"/>
    <property type="project" value="InterPro"/>
</dbReference>
<dbReference type="EMBL" id="JAATIQ010000363">
    <property type="protein sequence ID" value="KAF4359815.1"/>
    <property type="molecule type" value="Genomic_DNA"/>
</dbReference>
<comment type="caution">
    <text evidence="2">The sequence shown here is derived from an EMBL/GenBank/DDBJ whole genome shotgun (WGS) entry which is preliminary data.</text>
</comment>